<dbReference type="InterPro" id="IPR028955">
    <property type="entry name" value="Imm57"/>
</dbReference>
<sequence length="173" mass="19366">MTRLLTIVLFFSISANAVTVNQFQRELDLADKAILWALISASTQEGRKACSLSYFSCKAAEAELGLAYMAANDNKAFLTSLSRIMMYKIDAGLSESYTCYLLSKGKIIRPYLKNLNPHQLVADCIETVNKIKDKNKKIIDIDSVNICNDNKNINWRVNSTIVAIDDSIKCIDE</sequence>
<proteinExistence type="predicted"/>
<dbReference type="EMBL" id="UGAW01000001">
    <property type="protein sequence ID" value="STG51111.1"/>
    <property type="molecule type" value="Genomic_DNA"/>
</dbReference>
<feature type="chain" id="PRO_5041068975" evidence="1">
    <location>
        <begin position="18"/>
        <end position="173"/>
    </location>
</feature>
<evidence type="ECO:0000313" key="4">
    <source>
        <dbReference type="Proteomes" id="UP000254043"/>
    </source>
</evidence>
<gene>
    <name evidence="3" type="ORF">NCTC11112_01543</name>
    <name evidence="2" type="ORF">NCTC7927_00230</name>
</gene>
<evidence type="ECO:0000256" key="1">
    <source>
        <dbReference type="SAM" id="SignalP"/>
    </source>
</evidence>
<evidence type="ECO:0000313" key="2">
    <source>
        <dbReference type="EMBL" id="STF91588.1"/>
    </source>
</evidence>
<feature type="signal peptide" evidence="1">
    <location>
        <begin position="1"/>
        <end position="17"/>
    </location>
</feature>
<evidence type="ECO:0000313" key="3">
    <source>
        <dbReference type="EMBL" id="STG51111.1"/>
    </source>
</evidence>
<protein>
    <submittedName>
        <fullName evidence="3">Uncharacterized protein</fullName>
    </submittedName>
</protein>
<organism evidence="3 5">
    <name type="scientific">Escherichia coli</name>
    <dbReference type="NCBI Taxonomy" id="562"/>
    <lineage>
        <taxon>Bacteria</taxon>
        <taxon>Pseudomonadati</taxon>
        <taxon>Pseudomonadota</taxon>
        <taxon>Gammaproteobacteria</taxon>
        <taxon>Enterobacterales</taxon>
        <taxon>Enterobacteriaceae</taxon>
        <taxon>Escherichia</taxon>
    </lineage>
</organism>
<dbReference type="Pfam" id="PF15596">
    <property type="entry name" value="Imm57"/>
    <property type="match status" value="1"/>
</dbReference>
<dbReference type="AlphaFoldDB" id="A0A2Y0D0V9"/>
<dbReference type="RefSeq" id="WP_000197506.1">
    <property type="nucleotide sequence ID" value="NZ_AP021935.1"/>
</dbReference>
<dbReference type="Proteomes" id="UP000254817">
    <property type="component" value="Unassembled WGS sequence"/>
</dbReference>
<accession>A0A2Y0D0V9</accession>
<evidence type="ECO:0000313" key="5">
    <source>
        <dbReference type="Proteomes" id="UP000254817"/>
    </source>
</evidence>
<keyword evidence="1" id="KW-0732">Signal</keyword>
<dbReference type="Proteomes" id="UP000254043">
    <property type="component" value="Unassembled WGS sequence"/>
</dbReference>
<dbReference type="EMBL" id="UGAK01000003">
    <property type="protein sequence ID" value="STF91588.1"/>
    <property type="molecule type" value="Genomic_DNA"/>
</dbReference>
<reference evidence="4 5" key="1">
    <citation type="submission" date="2018-06" db="EMBL/GenBank/DDBJ databases">
        <authorList>
            <consortium name="Pathogen Informatics"/>
            <person name="Doyle S."/>
        </authorList>
    </citation>
    <scope>NUCLEOTIDE SEQUENCE [LARGE SCALE GENOMIC DNA]</scope>
    <source>
        <strain evidence="3 5">NCTC11112</strain>
        <strain evidence="2 4">NCTC7927</strain>
    </source>
</reference>
<name>A0A2Y0D0V9_ECOLX</name>